<dbReference type="InterPro" id="IPR012312">
    <property type="entry name" value="Hemerythrin-like"/>
</dbReference>
<dbReference type="CDD" id="cd12108">
    <property type="entry name" value="Hr-like"/>
    <property type="match status" value="1"/>
</dbReference>
<evidence type="ECO:0000313" key="2">
    <source>
        <dbReference type="EMBL" id="MFC3683771.1"/>
    </source>
</evidence>
<evidence type="ECO:0000313" key="3">
    <source>
        <dbReference type="Proteomes" id="UP001595729"/>
    </source>
</evidence>
<organism evidence="2 3">
    <name type="scientific">Hydrogenophaga luteola</name>
    <dbReference type="NCBI Taxonomy" id="1591122"/>
    <lineage>
        <taxon>Bacteria</taxon>
        <taxon>Pseudomonadati</taxon>
        <taxon>Pseudomonadota</taxon>
        <taxon>Betaproteobacteria</taxon>
        <taxon>Burkholderiales</taxon>
        <taxon>Comamonadaceae</taxon>
        <taxon>Hydrogenophaga</taxon>
    </lineage>
</organism>
<name>A0ABV7W1T5_9BURK</name>
<protein>
    <submittedName>
        <fullName evidence="2">Hemerythrin domain-containing protein</fullName>
    </submittedName>
</protein>
<dbReference type="Pfam" id="PF01814">
    <property type="entry name" value="Hemerythrin"/>
    <property type="match status" value="1"/>
</dbReference>
<accession>A0ABV7W1T5</accession>
<feature type="domain" description="Hemerythrin-like" evidence="1">
    <location>
        <begin position="24"/>
        <end position="164"/>
    </location>
</feature>
<gene>
    <name evidence="2" type="ORF">ACFOPI_09220</name>
</gene>
<sequence>MAGIHLHQITQPGQQAPSVGFEAPFEMLDACHERVERMLRLLGKLRGHVKTHGADAQARDAARDVMRYFDQAGPHHHEDEERHVFPALLAQREPAVVAVVIRLKQDHREMAVQWAQVRAALSGLVDAGEGWAGFSAEDQQRFDAYDALYRRHLVDENGVVYPAARAIIRGEALQAMSADMMARRGVAG</sequence>
<proteinExistence type="predicted"/>
<dbReference type="Proteomes" id="UP001595729">
    <property type="component" value="Unassembled WGS sequence"/>
</dbReference>
<evidence type="ECO:0000259" key="1">
    <source>
        <dbReference type="Pfam" id="PF01814"/>
    </source>
</evidence>
<dbReference type="RefSeq" id="WP_382173193.1">
    <property type="nucleotide sequence ID" value="NZ_JBHRXX010000004.1"/>
</dbReference>
<dbReference type="EMBL" id="JBHRXX010000004">
    <property type="protein sequence ID" value="MFC3683771.1"/>
    <property type="molecule type" value="Genomic_DNA"/>
</dbReference>
<reference evidence="3" key="1">
    <citation type="journal article" date="2019" name="Int. J. Syst. Evol. Microbiol.">
        <title>The Global Catalogue of Microorganisms (GCM) 10K type strain sequencing project: providing services to taxonomists for standard genome sequencing and annotation.</title>
        <authorList>
            <consortium name="The Broad Institute Genomics Platform"/>
            <consortium name="The Broad Institute Genome Sequencing Center for Infectious Disease"/>
            <person name="Wu L."/>
            <person name="Ma J."/>
        </authorList>
    </citation>
    <scope>NUCLEOTIDE SEQUENCE [LARGE SCALE GENOMIC DNA]</scope>
    <source>
        <strain evidence="3">KCTC 42501</strain>
    </source>
</reference>
<comment type="caution">
    <text evidence="2">The sequence shown here is derived from an EMBL/GenBank/DDBJ whole genome shotgun (WGS) entry which is preliminary data.</text>
</comment>
<keyword evidence="3" id="KW-1185">Reference proteome</keyword>
<dbReference type="Gene3D" id="1.20.120.520">
    <property type="entry name" value="nmb1532 protein domain like"/>
    <property type="match status" value="1"/>
</dbReference>